<accession>A0A6C0H3A8</accession>
<feature type="region of interest" description="Disordered" evidence="1">
    <location>
        <begin position="1"/>
        <end position="40"/>
    </location>
</feature>
<organism evidence="2">
    <name type="scientific">viral metagenome</name>
    <dbReference type="NCBI Taxonomy" id="1070528"/>
    <lineage>
        <taxon>unclassified sequences</taxon>
        <taxon>metagenomes</taxon>
        <taxon>organismal metagenomes</taxon>
    </lineage>
</organism>
<feature type="compositionally biased region" description="Acidic residues" evidence="1">
    <location>
        <begin position="1"/>
        <end position="15"/>
    </location>
</feature>
<sequence length="2062" mass="240373">MENQDIENQDIENHEEENKEVDSDNDDVPLEPQIESPPKNTLSLQLGDIIEIIAPTNEDIHQMTALITYIDDEKIKLIDIATAKYYKISLLENGLISDESITKIQLMNRADENGYARQNGLLPNTWVSIHFGGDAPSIIHGEISNLEEDMIEVITYPEMTVIYIDFAYKGLPENIPIENIVIRDKPASLKKGSLALLKQSIDMGETYNEEQEEEPNMEFTETGESIISIPENAEAEEDIFETLEELYIEAKDIFKGEKLGKITQLVEIPEWEKRYGIDEQVNDFMDELLSTIPNNQRTQLVMNSIHTVLTRFKELRSQFSKFDDNKNVYDIQTVGAYYKPLIPHIQKLDKKIQWLVPIVKNRPVIYDRNNTLDTEDVFPQTFQDNIMEISELQTEYMKNKSGNPHLDYDTLNKRMDSLFASFKSSPIIREKALDNVEVLANLDAIIDNLGDYYSSVYRPSGIESQQYVVRRYNLGSTKLGESVMKTGKSVFVRTPMTSNDTMTLKSILMLPESVVRHSAIDGQSSSILEKANLHTQMFSLYRALRKNTNITTHTVDDFSKEFDYENDTSKQFLQGIHEFTLDETLLYDDERMEKFLEVIVPKTRFLIRLVKKYINDKFTYMDVLKQLEPFMVYSSHITYKQYMEIRYLIKEKIHEFVKTFGNRYKDFSELRNVKYNINTKPSPILSPLSKSLADKKDYSDVFYQSYQFLYDEKENSSLSSQEILYRLLQTDNATLYNNIIASIMIVLMTPSNMMDALTNIDDTTELEKIKPKECHLRYLAKKYESIGELQRDNNAETIYFDKEYDDTPYELMSKYTSQQKQMNPELFLEFLTENLIHKHECSKENAKITAIALISKKKMVEDGNYAVLEIKPQLPKDVDESKLTEEEKKEIEREGHIRKKTYFYRRKNNYWIKDNEINEDAFIDTNTLFCNITDKCFKNTTNKTCETTDDATERFKAISRKKLLAEFDKRYEINADELEHKLENNIAYYLKMISKNKILKEIQSHRSNYLANELGKQVMKPDSVESPFLNLRDMILGQDDFTKKQFDICRFVEKFCREPMVNELQENAYWKYCLKTNTKLMPASLFELAQTFINGGNYSMKQQELCARCGKLSDDGDSWIDEHSGFILRKIDYSSEEGYDEAGYRIQTHEILEKDLGVAVMEAIQKKEKPVFESETAESIYNIFSSICAEIDIPTDAITETVLRISNEVFNKTLISEASYAKKVALAEKKNKKISSYKDYKNQNLILITVCVLIVAIQTATPSFKTTKSFPGCVRSFSGYPLNGIEDTTGIKYIACVLYKMRSKVSVWESITKINAETLSKRIEEILKTYVVTRDDVNDMYLKKRQYMELYPELVSIQEHNISKWHHFLPPVVPLDNIKSLKNVGSDFKNDFMELLRKGNADQFQYHNVLKSKVSRFGFGIIEAINHVVRDKDAVLKTSSRQPFLENACCNDSVFVVPLAYFHNEDNNIGLYIRSTKSMIELLQDVKMLSKAPMFYHPSFTGIQHPTVASGYDDDSIYSAVIKYCNFDRDLPVPEKLTVICQEKPANYVRTWNIVEKMEFLKKNGKRYNASDLKHLMSIVNRENIINITEPSDFSRLDTWKDILQNFDTTNSSVVEEPLRKLLYGVFDKYNPKTMSDKLNDETKALKNYLIKTNRKLYTDIMTFFDKQGNLSNTEYNNLAEFLSNVEVSNADANRNDTYYDSGLHSVTQYIKNMVYSMSKVYPSLLSNDGEFYKKVHVHWGFSKNHNLDIIKFLDKYYKEIEKFKQDAVLLRLLKEIDVRLVDLNLFVQNIPIHTEITKKINDEEGIRDVTYHSLFDKQTTYLLLVYSFYSVIHEYMNCSYDADLLQLDIQERKLERRGRINRDKDVSNLLESVDFGDFDDDVLNDEENKREINIVTGNVKELQARVCDLLYVFLDIEKENKNTTNMSYADIMKFVNRSKEKEKREIIKYLGDMSIEERKIEDMFKNYRLGRWNVGQQTGLYKYDQSTYDRERNELVTKITGEIESGGMDVVTEKTMDIYEIEKQEKADIENFYDEEAYNIQGLGENYMDGGYYSEDQEYDE</sequence>
<dbReference type="EMBL" id="MN739851">
    <property type="protein sequence ID" value="QHT74533.1"/>
    <property type="molecule type" value="Genomic_DNA"/>
</dbReference>
<evidence type="ECO:0000313" key="2">
    <source>
        <dbReference type="EMBL" id="QHT74533.1"/>
    </source>
</evidence>
<name>A0A6C0H3A8_9ZZZZ</name>
<proteinExistence type="predicted"/>
<evidence type="ECO:0000256" key="1">
    <source>
        <dbReference type="SAM" id="MobiDB-lite"/>
    </source>
</evidence>
<protein>
    <submittedName>
        <fullName evidence="2">Uncharacterized protein</fullName>
    </submittedName>
</protein>
<reference evidence="2" key="1">
    <citation type="journal article" date="2020" name="Nature">
        <title>Giant virus diversity and host interactions through global metagenomics.</title>
        <authorList>
            <person name="Schulz F."/>
            <person name="Roux S."/>
            <person name="Paez-Espino D."/>
            <person name="Jungbluth S."/>
            <person name="Walsh D.A."/>
            <person name="Denef V.J."/>
            <person name="McMahon K.D."/>
            <person name="Konstantinidis K.T."/>
            <person name="Eloe-Fadrosh E.A."/>
            <person name="Kyrpides N.C."/>
            <person name="Woyke T."/>
        </authorList>
    </citation>
    <scope>NUCLEOTIDE SEQUENCE</scope>
    <source>
        <strain evidence="2">GVMAG-M-3300023179-59</strain>
    </source>
</reference>